<feature type="binding site" evidence="13">
    <location>
        <position position="70"/>
    </location>
    <ligand>
        <name>Zn(2+)</name>
        <dbReference type="ChEBI" id="CHEBI:29105"/>
    </ligand>
</feature>
<sequence>MLKDLFHKKKKYATIKLYEDKKEDKKEDIKEESAPIKKKEKDIDSDLWTKCKSCGEIILTSDVDKNLKVCPECGYHFRMRARERISAILDKDSFIEFDKNMESSNPLSFPDYEKKMDRAKGKSSLLEAVVTGEGKIEGNSCIICVMDPYFMMGSMGSVVGEKITRAIEKALERELPLIIFTASGGARMQEGILSLMQMAKTSAALGRLSQKGIPYITVLTDPTTGGVTASFAMLGDMILAEPEALIGFAGPRVIEQTIKQKLPEGFQRSEFLKEKGFVDKIVKRQELRDVLGKILYIHSLGGSNHA</sequence>
<comment type="cofactor">
    <cofactor evidence="13">
        <name>Zn(2+)</name>
        <dbReference type="ChEBI" id="CHEBI:29105"/>
    </cofactor>
    <text evidence="13">Binds 1 zinc ion per subunit.</text>
</comment>
<dbReference type="PROSITE" id="PS50980">
    <property type="entry name" value="COA_CT_NTER"/>
    <property type="match status" value="1"/>
</dbReference>
<dbReference type="PRINTS" id="PR01070">
    <property type="entry name" value="ACCCTRFRASEB"/>
</dbReference>
<dbReference type="Proteomes" id="UP000284177">
    <property type="component" value="Unassembled WGS sequence"/>
</dbReference>
<feature type="binding site" evidence="13">
    <location>
        <position position="51"/>
    </location>
    <ligand>
        <name>Zn(2+)</name>
        <dbReference type="ChEBI" id="CHEBI:29105"/>
    </ligand>
</feature>
<organism evidence="15 16">
    <name type="scientific">Thermohalobacter berrensis</name>
    <dbReference type="NCBI Taxonomy" id="99594"/>
    <lineage>
        <taxon>Bacteria</taxon>
        <taxon>Bacillati</taxon>
        <taxon>Bacillota</taxon>
        <taxon>Tissierellia</taxon>
        <taxon>Tissierellales</taxon>
        <taxon>Thermohalobacteraceae</taxon>
        <taxon>Thermohalobacter</taxon>
    </lineage>
</organism>
<evidence type="ECO:0000256" key="6">
    <source>
        <dbReference type="ARBA" id="ARBA00022771"/>
    </source>
</evidence>
<keyword evidence="4 13" id="KW-0479">Metal-binding</keyword>
<dbReference type="PANTHER" id="PTHR42995">
    <property type="entry name" value="ACETYL-COENZYME A CARBOXYLASE CARBOXYL TRANSFERASE SUBUNIT BETA, CHLOROPLASTIC"/>
    <property type="match status" value="1"/>
</dbReference>
<dbReference type="GO" id="GO:0009317">
    <property type="term" value="C:acetyl-CoA carboxylase complex"/>
    <property type="evidence" value="ECO:0007669"/>
    <property type="project" value="InterPro"/>
</dbReference>
<comment type="caution">
    <text evidence="15">The sequence shown here is derived from an EMBL/GenBank/DDBJ whole genome shotgun (WGS) entry which is preliminary data.</text>
</comment>
<evidence type="ECO:0000256" key="2">
    <source>
        <dbReference type="ARBA" id="ARBA00022516"/>
    </source>
</evidence>
<evidence type="ECO:0000256" key="12">
    <source>
        <dbReference type="ARBA" id="ARBA00025280"/>
    </source>
</evidence>
<feature type="zinc finger region" description="C4-type" evidence="13">
    <location>
        <begin position="51"/>
        <end position="73"/>
    </location>
</feature>
<evidence type="ECO:0000256" key="13">
    <source>
        <dbReference type="HAMAP-Rule" id="MF_01395"/>
    </source>
</evidence>
<dbReference type="GO" id="GO:0005524">
    <property type="term" value="F:ATP binding"/>
    <property type="evidence" value="ECO:0007669"/>
    <property type="project" value="UniProtKB-KW"/>
</dbReference>
<dbReference type="UniPathway" id="UPA00655">
    <property type="reaction ID" value="UER00711"/>
</dbReference>
<dbReference type="GO" id="GO:0003989">
    <property type="term" value="F:acetyl-CoA carboxylase activity"/>
    <property type="evidence" value="ECO:0007669"/>
    <property type="project" value="InterPro"/>
</dbReference>
<evidence type="ECO:0000256" key="11">
    <source>
        <dbReference type="ARBA" id="ARBA00023160"/>
    </source>
</evidence>
<dbReference type="Gene3D" id="3.90.226.10">
    <property type="entry name" value="2-enoyl-CoA Hydratase, Chain A, domain 1"/>
    <property type="match status" value="1"/>
</dbReference>
<feature type="binding site" evidence="13">
    <location>
        <position position="54"/>
    </location>
    <ligand>
        <name>Zn(2+)</name>
        <dbReference type="ChEBI" id="CHEBI:29105"/>
    </ligand>
</feature>
<gene>
    <name evidence="13" type="primary">accD</name>
    <name evidence="15" type="ORF">BET03_08245</name>
</gene>
<dbReference type="Pfam" id="PF17848">
    <property type="entry name" value="Zn_ribbon_ACC"/>
    <property type="match status" value="1"/>
</dbReference>
<dbReference type="EC" id="2.1.3.15" evidence="13"/>
<evidence type="ECO:0000256" key="10">
    <source>
        <dbReference type="ARBA" id="ARBA00023098"/>
    </source>
</evidence>
<evidence type="ECO:0000313" key="16">
    <source>
        <dbReference type="Proteomes" id="UP000284177"/>
    </source>
</evidence>
<comment type="function">
    <text evidence="12 13">Component of the acetyl coenzyme A carboxylase (ACC) complex. Biotin carboxylase (BC) catalyzes the carboxylation of biotin on its carrier protein (BCCP) and then the CO(2) group is transferred by the transcarboxylase to acetyl-CoA to form malonyl-CoA.</text>
</comment>
<keyword evidence="16" id="KW-1185">Reference proteome</keyword>
<keyword evidence="7 13" id="KW-0276">Fatty acid metabolism</keyword>
<keyword evidence="5 13" id="KW-0547">Nucleotide-binding</keyword>
<comment type="subunit">
    <text evidence="13">Acetyl-CoA carboxylase is a heterohexamer composed of biotin carboxyl carrier protein (AccB), biotin carboxylase (AccC) and two subunits each of ACCase subunit alpha (AccA) and ACCase subunit beta (AccD).</text>
</comment>
<dbReference type="EMBL" id="MCIB01000003">
    <property type="protein sequence ID" value="RKD33908.1"/>
    <property type="molecule type" value="Genomic_DNA"/>
</dbReference>
<dbReference type="InterPro" id="IPR034733">
    <property type="entry name" value="AcCoA_carboxyl_beta"/>
</dbReference>
<dbReference type="GO" id="GO:2001295">
    <property type="term" value="P:malonyl-CoA biosynthetic process"/>
    <property type="evidence" value="ECO:0007669"/>
    <property type="project" value="UniProtKB-UniRule"/>
</dbReference>
<dbReference type="InterPro" id="IPR041010">
    <property type="entry name" value="Znf-ACC"/>
</dbReference>
<keyword evidence="9 13" id="KW-0067">ATP-binding</keyword>
<keyword evidence="11 13" id="KW-0275">Fatty acid biosynthesis</keyword>
<comment type="similarity">
    <text evidence="13">Belongs to the AccD/PCCB family.</text>
</comment>
<evidence type="ECO:0000256" key="5">
    <source>
        <dbReference type="ARBA" id="ARBA00022741"/>
    </source>
</evidence>
<dbReference type="SUPFAM" id="SSF52096">
    <property type="entry name" value="ClpP/crotonase"/>
    <property type="match status" value="1"/>
</dbReference>
<evidence type="ECO:0000256" key="8">
    <source>
        <dbReference type="ARBA" id="ARBA00022833"/>
    </source>
</evidence>
<keyword evidence="10 13" id="KW-0443">Lipid metabolism</keyword>
<dbReference type="OrthoDB" id="9772975at2"/>
<comment type="pathway">
    <text evidence="13">Lipid metabolism; malonyl-CoA biosynthesis; malonyl-CoA from acetyl-CoA: step 1/1.</text>
</comment>
<dbReference type="InterPro" id="IPR029045">
    <property type="entry name" value="ClpP/crotonase-like_dom_sf"/>
</dbReference>
<dbReference type="AlphaFoldDB" id="A0A419T8Y1"/>
<evidence type="ECO:0000259" key="14">
    <source>
        <dbReference type="PROSITE" id="PS50980"/>
    </source>
</evidence>
<reference evidence="15 16" key="1">
    <citation type="submission" date="2016-08" db="EMBL/GenBank/DDBJ databases">
        <title>Novel Firmicutes and Novel Genomes.</title>
        <authorList>
            <person name="Poppleton D.I."/>
            <person name="Gribaldo S."/>
        </authorList>
    </citation>
    <scope>NUCLEOTIDE SEQUENCE [LARGE SCALE GENOMIC DNA]</scope>
    <source>
        <strain evidence="15 16">CTT3</strain>
    </source>
</reference>
<evidence type="ECO:0000256" key="1">
    <source>
        <dbReference type="ARBA" id="ARBA00004496"/>
    </source>
</evidence>
<dbReference type="GO" id="GO:0006633">
    <property type="term" value="P:fatty acid biosynthetic process"/>
    <property type="evidence" value="ECO:0007669"/>
    <property type="project" value="UniProtKB-KW"/>
</dbReference>
<dbReference type="Pfam" id="PF01039">
    <property type="entry name" value="Carboxyl_trans"/>
    <property type="match status" value="1"/>
</dbReference>
<dbReference type="GO" id="GO:0016743">
    <property type="term" value="F:carboxyl- or carbamoyltransferase activity"/>
    <property type="evidence" value="ECO:0007669"/>
    <property type="project" value="UniProtKB-UniRule"/>
</dbReference>
<dbReference type="PANTHER" id="PTHR42995:SF5">
    <property type="entry name" value="ACETYL-COENZYME A CARBOXYLASE CARBOXYL TRANSFERASE SUBUNIT BETA, CHLOROPLASTIC"/>
    <property type="match status" value="1"/>
</dbReference>
<dbReference type="HAMAP" id="MF_01395">
    <property type="entry name" value="AcetylCoA_CT_beta"/>
    <property type="match status" value="1"/>
</dbReference>
<evidence type="ECO:0000256" key="3">
    <source>
        <dbReference type="ARBA" id="ARBA00022679"/>
    </source>
</evidence>
<dbReference type="RefSeq" id="WP_120167378.1">
    <property type="nucleotide sequence ID" value="NZ_MCIB01000003.1"/>
</dbReference>
<evidence type="ECO:0000256" key="9">
    <source>
        <dbReference type="ARBA" id="ARBA00022840"/>
    </source>
</evidence>
<evidence type="ECO:0000313" key="15">
    <source>
        <dbReference type="EMBL" id="RKD33908.1"/>
    </source>
</evidence>
<comment type="subcellular location">
    <subcellularLocation>
        <location evidence="1 13">Cytoplasm</location>
    </subcellularLocation>
</comment>
<dbReference type="InterPro" id="IPR000438">
    <property type="entry name" value="Acetyl_CoA_COase_Trfase_b_su"/>
</dbReference>
<dbReference type="GO" id="GO:0008270">
    <property type="term" value="F:zinc ion binding"/>
    <property type="evidence" value="ECO:0007669"/>
    <property type="project" value="UniProtKB-UniRule"/>
</dbReference>
<keyword evidence="6 13" id="KW-0863">Zinc-finger</keyword>
<keyword evidence="13" id="KW-0963">Cytoplasm</keyword>
<name>A0A419T8Y1_9FIRM</name>
<dbReference type="NCBIfam" id="TIGR00515">
    <property type="entry name" value="accD"/>
    <property type="match status" value="1"/>
</dbReference>
<feature type="domain" description="CoA carboxyltransferase N-terminal" evidence="14">
    <location>
        <begin position="47"/>
        <end position="306"/>
    </location>
</feature>
<evidence type="ECO:0000256" key="7">
    <source>
        <dbReference type="ARBA" id="ARBA00022832"/>
    </source>
</evidence>
<proteinExistence type="inferred from homology"/>
<keyword evidence="8 13" id="KW-0862">Zinc</keyword>
<feature type="binding site" evidence="13">
    <location>
        <position position="73"/>
    </location>
    <ligand>
        <name>Zn(2+)</name>
        <dbReference type="ChEBI" id="CHEBI:29105"/>
    </ligand>
</feature>
<comment type="catalytic activity">
    <reaction evidence="13">
        <text>N(6)-carboxybiotinyl-L-lysyl-[protein] + acetyl-CoA = N(6)-biotinyl-L-lysyl-[protein] + malonyl-CoA</text>
        <dbReference type="Rhea" id="RHEA:54728"/>
        <dbReference type="Rhea" id="RHEA-COMP:10505"/>
        <dbReference type="Rhea" id="RHEA-COMP:10506"/>
        <dbReference type="ChEBI" id="CHEBI:57288"/>
        <dbReference type="ChEBI" id="CHEBI:57384"/>
        <dbReference type="ChEBI" id="CHEBI:83144"/>
        <dbReference type="ChEBI" id="CHEBI:83145"/>
        <dbReference type="EC" id="2.1.3.15"/>
    </reaction>
</comment>
<dbReference type="InterPro" id="IPR011762">
    <property type="entry name" value="COA_CT_N"/>
</dbReference>
<keyword evidence="3 13" id="KW-0808">Transferase</keyword>
<evidence type="ECO:0000256" key="4">
    <source>
        <dbReference type="ARBA" id="ARBA00022723"/>
    </source>
</evidence>
<accession>A0A419T8Y1</accession>
<protein>
    <recommendedName>
        <fullName evidence="13">Acetyl-coenzyme A carboxylase carboxyl transferase subunit beta</fullName>
        <shortName evidence="13">ACCase subunit beta</shortName>
        <shortName evidence="13">Acetyl-CoA carboxylase carboxyltransferase subunit beta</shortName>
        <ecNumber evidence="13">2.1.3.15</ecNumber>
    </recommendedName>
</protein>
<keyword evidence="2 13" id="KW-0444">Lipid biosynthesis</keyword>